<accession>A0A197JZ25</accession>
<name>A0A197JZ25_9FUNG</name>
<proteinExistence type="predicted"/>
<reference evidence="1 2" key="1">
    <citation type="submission" date="2016-05" db="EMBL/GenBank/DDBJ databases">
        <title>Genome sequencing reveals origins of a unique bacterial endosymbiosis in the earliest lineages of terrestrial Fungi.</title>
        <authorList>
            <consortium name="DOE Joint Genome Institute"/>
            <person name="Uehling J."/>
            <person name="Gryganskyi A."/>
            <person name="Hameed K."/>
            <person name="Tschaplinski T."/>
            <person name="Misztal P."/>
            <person name="Wu S."/>
            <person name="Desiro A."/>
            <person name="Vande Pol N."/>
            <person name="Du Z.-Y."/>
            <person name="Zienkiewicz A."/>
            <person name="Zienkiewicz K."/>
            <person name="Morin E."/>
            <person name="Tisserant E."/>
            <person name="Splivallo R."/>
            <person name="Hainaut M."/>
            <person name="Henrissat B."/>
            <person name="Ohm R."/>
            <person name="Kuo A."/>
            <person name="Yan J."/>
            <person name="Lipzen A."/>
            <person name="Nolan M."/>
            <person name="Labutti K."/>
            <person name="Barry K."/>
            <person name="Goldstein A."/>
            <person name="Labbe J."/>
            <person name="Schadt C."/>
            <person name="Tuskan G."/>
            <person name="Grigoriev I."/>
            <person name="Martin F."/>
            <person name="Vilgalys R."/>
            <person name="Bonito G."/>
        </authorList>
    </citation>
    <scope>NUCLEOTIDE SEQUENCE [LARGE SCALE GENOMIC DNA]</scope>
    <source>
        <strain evidence="1 2">AG-77</strain>
    </source>
</reference>
<dbReference type="AlphaFoldDB" id="A0A197JZ25"/>
<dbReference type="EMBL" id="KV442036">
    <property type="protein sequence ID" value="OAQ30203.1"/>
    <property type="molecule type" value="Genomic_DNA"/>
</dbReference>
<dbReference type="Proteomes" id="UP000078512">
    <property type="component" value="Unassembled WGS sequence"/>
</dbReference>
<keyword evidence="2" id="KW-1185">Reference proteome</keyword>
<evidence type="ECO:0000313" key="1">
    <source>
        <dbReference type="EMBL" id="OAQ30203.1"/>
    </source>
</evidence>
<evidence type="ECO:0000313" key="2">
    <source>
        <dbReference type="Proteomes" id="UP000078512"/>
    </source>
</evidence>
<sequence length="62" mass="7595">MPCRTLYGVRKEKFDQQEVCNTISYQQDVYDRMEDIWVNLTLNFLRKLFKVQPRKLQKPRVS</sequence>
<gene>
    <name evidence="1" type="ORF">K457DRAFT_137291</name>
</gene>
<organism evidence="1 2">
    <name type="scientific">Linnemannia elongata AG-77</name>
    <dbReference type="NCBI Taxonomy" id="1314771"/>
    <lineage>
        <taxon>Eukaryota</taxon>
        <taxon>Fungi</taxon>
        <taxon>Fungi incertae sedis</taxon>
        <taxon>Mucoromycota</taxon>
        <taxon>Mortierellomycotina</taxon>
        <taxon>Mortierellomycetes</taxon>
        <taxon>Mortierellales</taxon>
        <taxon>Mortierellaceae</taxon>
        <taxon>Linnemannia</taxon>
    </lineage>
</organism>
<protein>
    <submittedName>
        <fullName evidence="1">Uncharacterized protein</fullName>
    </submittedName>
</protein>